<dbReference type="RefSeq" id="WP_068903384.1">
    <property type="nucleotide sequence ID" value="NZ_JBHUIF010000029.1"/>
</dbReference>
<dbReference type="SUPFAM" id="SSF52833">
    <property type="entry name" value="Thioredoxin-like"/>
    <property type="match status" value="1"/>
</dbReference>
<dbReference type="InterPro" id="IPR000866">
    <property type="entry name" value="AhpC/TSA"/>
</dbReference>
<dbReference type="PROSITE" id="PS51352">
    <property type="entry name" value="THIOREDOXIN_2"/>
    <property type="match status" value="1"/>
</dbReference>
<dbReference type="STRING" id="1080227.A8L45_14145"/>
<name>A0A1C3EG09_9GAMM</name>
<dbReference type="EMBL" id="LYBM01000026">
    <property type="protein sequence ID" value="ODA32196.1"/>
    <property type="molecule type" value="Genomic_DNA"/>
</dbReference>
<gene>
    <name evidence="2" type="ORF">A8L45_14145</name>
</gene>
<dbReference type="PANTHER" id="PTHR42852">
    <property type="entry name" value="THIOL:DISULFIDE INTERCHANGE PROTEIN DSBE"/>
    <property type="match status" value="1"/>
</dbReference>
<dbReference type="PANTHER" id="PTHR42852:SF13">
    <property type="entry name" value="PROTEIN DIPZ"/>
    <property type="match status" value="1"/>
</dbReference>
<comment type="caution">
    <text evidence="2">The sequence shown here is derived from an EMBL/GenBank/DDBJ whole genome shotgun (WGS) entry which is preliminary data.</text>
</comment>
<evidence type="ECO:0000259" key="1">
    <source>
        <dbReference type="PROSITE" id="PS51352"/>
    </source>
</evidence>
<dbReference type="InterPro" id="IPR050553">
    <property type="entry name" value="Thioredoxin_ResA/DsbE_sf"/>
</dbReference>
<keyword evidence="3" id="KW-1185">Reference proteome</keyword>
<dbReference type="InterPro" id="IPR013766">
    <property type="entry name" value="Thioredoxin_domain"/>
</dbReference>
<dbReference type="GO" id="GO:0016209">
    <property type="term" value="F:antioxidant activity"/>
    <property type="evidence" value="ECO:0007669"/>
    <property type="project" value="InterPro"/>
</dbReference>
<dbReference type="Gene3D" id="3.40.30.10">
    <property type="entry name" value="Glutaredoxin"/>
    <property type="match status" value="1"/>
</dbReference>
<dbReference type="InterPro" id="IPR036249">
    <property type="entry name" value="Thioredoxin-like_sf"/>
</dbReference>
<organism evidence="2 3">
    <name type="scientific">Veronia pacifica</name>
    <dbReference type="NCBI Taxonomy" id="1080227"/>
    <lineage>
        <taxon>Bacteria</taxon>
        <taxon>Pseudomonadati</taxon>
        <taxon>Pseudomonadota</taxon>
        <taxon>Gammaproteobacteria</taxon>
        <taxon>Vibrionales</taxon>
        <taxon>Vibrionaceae</taxon>
        <taxon>Veronia</taxon>
    </lineage>
</organism>
<dbReference type="OrthoDB" id="9811352at2"/>
<evidence type="ECO:0000313" key="3">
    <source>
        <dbReference type="Proteomes" id="UP000094936"/>
    </source>
</evidence>
<dbReference type="AlphaFoldDB" id="A0A1C3EG09"/>
<reference evidence="2 3" key="1">
    <citation type="submission" date="2016-05" db="EMBL/GenBank/DDBJ databases">
        <title>Genomic Taxonomy of the Vibrionaceae.</title>
        <authorList>
            <person name="Gomez-Gil B."/>
            <person name="Enciso-Ibarra J."/>
        </authorList>
    </citation>
    <scope>NUCLEOTIDE SEQUENCE [LARGE SCALE GENOMIC DNA]</scope>
    <source>
        <strain evidence="2 3">CAIM 1920</strain>
    </source>
</reference>
<accession>A0A1C3EG09</accession>
<dbReference type="GO" id="GO:0016491">
    <property type="term" value="F:oxidoreductase activity"/>
    <property type="evidence" value="ECO:0007669"/>
    <property type="project" value="InterPro"/>
</dbReference>
<dbReference type="Proteomes" id="UP000094936">
    <property type="component" value="Unassembled WGS sequence"/>
</dbReference>
<dbReference type="Pfam" id="PF00578">
    <property type="entry name" value="AhpC-TSA"/>
    <property type="match status" value="1"/>
</dbReference>
<protein>
    <recommendedName>
        <fullName evidence="1">Thioredoxin domain-containing protein</fullName>
    </recommendedName>
</protein>
<evidence type="ECO:0000313" key="2">
    <source>
        <dbReference type="EMBL" id="ODA32196.1"/>
    </source>
</evidence>
<proteinExistence type="predicted"/>
<feature type="domain" description="Thioredoxin" evidence="1">
    <location>
        <begin position="1"/>
        <end position="156"/>
    </location>
</feature>
<sequence>MRLPNLGKAKELAVSEWLNVDEPLQLENLQGKVIVLYAFQMLCPGCVSHGLPQIKKIQHAFANDDVQVLGIHTVFEHHQAMNPDALRAFAYEYRLDFPIAIDQPSKVGPIPETMMKYQLSGTPSLVVIDKDGYVRFQHLGIVDDLVIGHALGTLLTEQSNHVGSTIDDQKKIADEVSTEQGAIICNDDHCEVKR</sequence>